<dbReference type="EMBL" id="CM018044">
    <property type="protein sequence ID" value="KAA8529094.1"/>
    <property type="molecule type" value="Genomic_DNA"/>
</dbReference>
<feature type="region of interest" description="Disordered" evidence="1">
    <location>
        <begin position="519"/>
        <end position="542"/>
    </location>
</feature>
<reference evidence="4 5" key="1">
    <citation type="submission" date="2019-09" db="EMBL/GenBank/DDBJ databases">
        <title>A chromosome-level genome assembly of the Chinese tupelo Nyssa sinensis.</title>
        <authorList>
            <person name="Yang X."/>
            <person name="Kang M."/>
            <person name="Yang Y."/>
            <person name="Xiong H."/>
            <person name="Wang M."/>
            <person name="Zhang Z."/>
            <person name="Wang Z."/>
            <person name="Wu H."/>
            <person name="Ma T."/>
            <person name="Liu J."/>
            <person name="Xi Z."/>
        </authorList>
    </citation>
    <scope>NUCLEOTIDE SEQUENCE [LARGE SCALE GENOMIC DNA]</scope>
    <source>
        <strain evidence="4">J267</strain>
        <tissue evidence="4">Leaf</tissue>
    </source>
</reference>
<proteinExistence type="predicted"/>
<accession>A0A5J5AFQ3</accession>
<evidence type="ECO:0000259" key="3">
    <source>
        <dbReference type="Pfam" id="PF20474"/>
    </source>
</evidence>
<dbReference type="Proteomes" id="UP000325577">
    <property type="component" value="Linkage Group LG20"/>
</dbReference>
<dbReference type="InterPro" id="IPR046468">
    <property type="entry name" value="Spt20-like_SEP"/>
</dbReference>
<dbReference type="GO" id="GO:0003712">
    <property type="term" value="F:transcription coregulator activity"/>
    <property type="evidence" value="ECO:0007669"/>
    <property type="project" value="InterPro"/>
</dbReference>
<dbReference type="Pfam" id="PF12090">
    <property type="entry name" value="Spt20_SEP"/>
    <property type="match status" value="1"/>
</dbReference>
<evidence type="ECO:0000313" key="4">
    <source>
        <dbReference type="EMBL" id="KAA8529094.1"/>
    </source>
</evidence>
<evidence type="ECO:0000313" key="5">
    <source>
        <dbReference type="Proteomes" id="UP000325577"/>
    </source>
</evidence>
<name>A0A5J5AFQ3_9ASTE</name>
<evidence type="ECO:0000256" key="1">
    <source>
        <dbReference type="SAM" id="MobiDB-lite"/>
    </source>
</evidence>
<dbReference type="Pfam" id="PF20474">
    <property type="entry name" value="PHL"/>
    <property type="match status" value="1"/>
</dbReference>
<dbReference type="AlphaFoldDB" id="A0A5J5AFQ3"/>
<feature type="region of interest" description="Disordered" evidence="1">
    <location>
        <begin position="1"/>
        <end position="35"/>
    </location>
</feature>
<dbReference type="PANTHER" id="PTHR13526">
    <property type="entry name" value="TRANSCRIPTION FACTOR SPT20 HOMOLOG"/>
    <property type="match status" value="1"/>
</dbReference>
<feature type="compositionally biased region" description="Polar residues" evidence="1">
    <location>
        <begin position="528"/>
        <end position="542"/>
    </location>
</feature>
<dbReference type="GO" id="GO:0000124">
    <property type="term" value="C:SAGA complex"/>
    <property type="evidence" value="ECO:0007669"/>
    <property type="project" value="InterPro"/>
</dbReference>
<feature type="region of interest" description="Disordered" evidence="1">
    <location>
        <begin position="756"/>
        <end position="782"/>
    </location>
</feature>
<organism evidence="4 5">
    <name type="scientific">Nyssa sinensis</name>
    <dbReference type="NCBI Taxonomy" id="561372"/>
    <lineage>
        <taxon>Eukaryota</taxon>
        <taxon>Viridiplantae</taxon>
        <taxon>Streptophyta</taxon>
        <taxon>Embryophyta</taxon>
        <taxon>Tracheophyta</taxon>
        <taxon>Spermatophyta</taxon>
        <taxon>Magnoliopsida</taxon>
        <taxon>eudicotyledons</taxon>
        <taxon>Gunneridae</taxon>
        <taxon>Pentapetalae</taxon>
        <taxon>asterids</taxon>
        <taxon>Cornales</taxon>
        <taxon>Nyssaceae</taxon>
        <taxon>Nyssa</taxon>
    </lineage>
</organism>
<dbReference type="OrthoDB" id="1932706at2759"/>
<dbReference type="InterPro" id="IPR021950">
    <property type="entry name" value="Spt20"/>
</dbReference>
<evidence type="ECO:0000259" key="2">
    <source>
        <dbReference type="Pfam" id="PF12090"/>
    </source>
</evidence>
<gene>
    <name evidence="4" type="ORF">F0562_034107</name>
</gene>
<feature type="region of interest" description="Disordered" evidence="1">
    <location>
        <begin position="1063"/>
        <end position="1084"/>
    </location>
</feature>
<feature type="compositionally biased region" description="Polar residues" evidence="1">
    <location>
        <begin position="758"/>
        <end position="775"/>
    </location>
</feature>
<sequence length="1108" mass="121332">MGVSFKVAKTGTRYRSKPQQAEESGPTESQQRENEGDLVWVGDKVADHSNALAKPGLHLASEDPEVSFSLNLFPNGFFVGKANELFNNVPKQLHPYDRASEALFCVCDYRNILSQKGGTACKEKSPIIYKVALQMCMENVVKDILSISDDSWTYNDLLEVESRILKALRPDLDLNPKPMLDRFCEPPLQKKLNLGISQNRKRRKLSDASTTDPVFSIPFPGTTIFEVCATQKTPQSDLAFHDRGVPCSQQTIQSSIPTLQENNILQETILESFPLLSQSNNQLAINCNRSVSKSLTPSNFVSSPKPDYSNCYSDPRKANTSTPAEWGRCGALANRGPIMKKPKQEPLDFPQQQLQGSQAESILATELQWKNKLLNQKVEVDQLLLGRSHEKMHPSLLVSNTPKIQPGIPKCKVKEEPIETSSFSSLDGGKAKDNFHIICTGNNESNLQQSQLFRSSPLLKGNAPIPMQWNHMGQTVDKNIANEIVTRKKALQNSQVSTCVGNASGSSCLSDSLLREAPVTRKRKSNSRLKCSSMNGGESLGSTSSLNAANTISPIVRTPIRQSSGIGDPMLETPVPSHSGIGEPFLDRFSKMKMLTQRYGLNHRKRKFSQGFGKKQFFHTTPLVAFHLTNSGNNKNLKDANADTTSQSKCIWDTGINISRTRTLTFVHSSRVSQGNETPPGSEDQNKLIILEKLEEGKLEASAVYGYERIDPIELPLLQTFPGTHHADLFASQFTSLMAREGYRLAGDQIEPSYLCTDKSSTSQQPTVTTATSPAETVELPPPIMIPGQFPCMLSPMNGSMSGLHPGRLPPESNFSIGHLLPSGNIQSSLQLPAGYSSKPQLDVAKQFSPMKSQWQHVIDKDAFLQFQMLQRERRQQQLLQNRRMIGGLGSATSCMGTMQSVSGAQGLGNIGLGPFGNFAGMGGCMSMLAGGNMHRIGNSVEDNTQAAVLARMRMAEKQGRAPMSGVPIQKNPVVPMYHPEIPAMAYEVINQQPPPVQIQQQLYMLPLQQEIRSPLQSPEVTSLTEHLGSPTQVCHYQMDQMPQMSPRKLSSVLACQKMDGGNVAAEHESPELSSHAPGSVGGCNTSSSMDLCSVKEGGSAIQTGGIK</sequence>
<protein>
    <submittedName>
        <fullName evidence="4">Uncharacterized protein</fullName>
    </submittedName>
</protein>
<dbReference type="PANTHER" id="PTHR13526:SF23">
    <property type="entry name" value="PROTEIN PHYTOCHROME-DEPENDENT LATE-FLOWERING-LIKE"/>
    <property type="match status" value="1"/>
</dbReference>
<dbReference type="InterPro" id="IPR046467">
    <property type="entry name" value="PHL_dom"/>
</dbReference>
<feature type="compositionally biased region" description="Polar residues" evidence="1">
    <location>
        <begin position="17"/>
        <end position="29"/>
    </location>
</feature>
<keyword evidence="5" id="KW-1185">Reference proteome</keyword>
<feature type="domain" description="Spt20-like SEP" evidence="2">
    <location>
        <begin position="116"/>
        <end position="182"/>
    </location>
</feature>
<feature type="domain" description="PHL" evidence="3">
    <location>
        <begin position="598"/>
        <end position="752"/>
    </location>
</feature>
<dbReference type="GO" id="GO:0006357">
    <property type="term" value="P:regulation of transcription by RNA polymerase II"/>
    <property type="evidence" value="ECO:0007669"/>
    <property type="project" value="TreeGrafter"/>
</dbReference>